<dbReference type="InterPro" id="IPR002491">
    <property type="entry name" value="ABC_transptr_periplasmic_BD"/>
</dbReference>
<dbReference type="InterPro" id="IPR054828">
    <property type="entry name" value="Vit_B12_bind_prot"/>
</dbReference>
<dbReference type="Pfam" id="PF01497">
    <property type="entry name" value="Peripla_BP_2"/>
    <property type="match status" value="1"/>
</dbReference>
<keyword evidence="14" id="KW-0812">Transmembrane</keyword>
<evidence type="ECO:0000256" key="1">
    <source>
        <dbReference type="ARBA" id="ARBA00001970"/>
    </source>
</evidence>
<dbReference type="NCBIfam" id="NF038402">
    <property type="entry name" value="TroA_like"/>
    <property type="match status" value="1"/>
</dbReference>
<evidence type="ECO:0000259" key="15">
    <source>
        <dbReference type="PROSITE" id="PS50983"/>
    </source>
</evidence>
<evidence type="ECO:0000256" key="13">
    <source>
        <dbReference type="ARBA" id="ARBA00031463"/>
    </source>
</evidence>
<gene>
    <name evidence="16" type="ordered locus">Tlet_1251</name>
</gene>
<keyword evidence="11" id="KW-0449">Lipoprotein</keyword>
<dbReference type="EMBL" id="CP000812">
    <property type="protein sequence ID" value="ABV33810.1"/>
    <property type="molecule type" value="Genomic_DNA"/>
</dbReference>
<evidence type="ECO:0000256" key="9">
    <source>
        <dbReference type="ARBA" id="ARBA00023136"/>
    </source>
</evidence>
<keyword evidence="9 14" id="KW-0472">Membrane</keyword>
<proteinExistence type="predicted"/>
<dbReference type="GO" id="GO:0020037">
    <property type="term" value="F:heme binding"/>
    <property type="evidence" value="ECO:0007669"/>
    <property type="project" value="InterPro"/>
</dbReference>
<name>A8F6M6_PSELT</name>
<dbReference type="HOGENOM" id="CLU_038034_2_3_0"/>
<reference evidence="16 17" key="1">
    <citation type="submission" date="2007-08" db="EMBL/GenBank/DDBJ databases">
        <title>Complete sequence of Thermotoga lettingae TMO.</title>
        <authorList>
            <consortium name="US DOE Joint Genome Institute"/>
            <person name="Copeland A."/>
            <person name="Lucas S."/>
            <person name="Lapidus A."/>
            <person name="Barry K."/>
            <person name="Glavina del Rio T."/>
            <person name="Dalin E."/>
            <person name="Tice H."/>
            <person name="Pitluck S."/>
            <person name="Foster B."/>
            <person name="Bruce D."/>
            <person name="Schmutz J."/>
            <person name="Larimer F."/>
            <person name="Land M."/>
            <person name="Hauser L."/>
            <person name="Kyrpides N."/>
            <person name="Mikhailova N."/>
            <person name="Nelson K."/>
            <person name="Gogarten J.P."/>
            <person name="Noll K."/>
            <person name="Richardson P."/>
        </authorList>
    </citation>
    <scope>NUCLEOTIDE SEQUENCE [LARGE SCALE GENOMIC DNA]</scope>
    <source>
        <strain evidence="17">ATCC BAA-301 / DSM 14385 / NBRC 107922 / TMO</strain>
    </source>
</reference>
<accession>A8F6M6</accession>
<dbReference type="PROSITE" id="PS50983">
    <property type="entry name" value="FE_B12_PBP"/>
    <property type="match status" value="1"/>
</dbReference>
<dbReference type="NCBIfam" id="TIGR03659">
    <property type="entry name" value="IsdE"/>
    <property type="match status" value="1"/>
</dbReference>
<feature type="transmembrane region" description="Helical" evidence="14">
    <location>
        <begin position="7"/>
        <end position="26"/>
    </location>
</feature>
<dbReference type="GO" id="GO:0071281">
    <property type="term" value="P:cellular response to iron ion"/>
    <property type="evidence" value="ECO:0007669"/>
    <property type="project" value="TreeGrafter"/>
</dbReference>
<keyword evidence="6" id="KW-0479">Metal-binding</keyword>
<comment type="cofactor">
    <cofactor evidence="1">
        <name>heme b</name>
        <dbReference type="ChEBI" id="CHEBI:60344"/>
    </cofactor>
</comment>
<keyword evidence="14" id="KW-1133">Transmembrane helix</keyword>
<evidence type="ECO:0000256" key="14">
    <source>
        <dbReference type="SAM" id="Phobius"/>
    </source>
</evidence>
<keyword evidence="17" id="KW-1185">Reference proteome</keyword>
<reference evidence="16 17" key="2">
    <citation type="journal article" date="2009" name="Proc. Natl. Acad. Sci. U.S.A.">
        <title>On the chimeric nature, thermophilic origin, and phylogenetic placement of the Thermotogales.</title>
        <authorList>
            <person name="Zhaxybayeva O."/>
            <person name="Swithers K.S."/>
            <person name="Lapierre P."/>
            <person name="Fournier G.P."/>
            <person name="Bickhart D.M."/>
            <person name="DeBoy R.T."/>
            <person name="Nelson K.E."/>
            <person name="Nesbo C.L."/>
            <person name="Doolittle W.F."/>
            <person name="Gogarten J.P."/>
            <person name="Noll K.M."/>
        </authorList>
    </citation>
    <scope>NUCLEOTIDE SEQUENCE [LARGE SCALE GENOMIC DNA]</scope>
    <source>
        <strain evidence="17">ATCC BAA-301 / DSM 14385 / NBRC 107922 / TMO</strain>
    </source>
</reference>
<organism evidence="16 17">
    <name type="scientific">Pseudothermotoga lettingae (strain ATCC BAA-301 / DSM 14385 / NBRC 107922 / TMO)</name>
    <name type="common">Thermotoga lettingae</name>
    <dbReference type="NCBI Taxonomy" id="416591"/>
    <lineage>
        <taxon>Bacteria</taxon>
        <taxon>Thermotogati</taxon>
        <taxon>Thermotogota</taxon>
        <taxon>Thermotogae</taxon>
        <taxon>Thermotogales</taxon>
        <taxon>Thermotogaceae</taxon>
        <taxon>Pseudothermotoga</taxon>
    </lineage>
</organism>
<dbReference type="SUPFAM" id="SSF53807">
    <property type="entry name" value="Helical backbone' metal receptor"/>
    <property type="match status" value="1"/>
</dbReference>
<keyword evidence="7" id="KW-0732">Signal</keyword>
<evidence type="ECO:0000256" key="5">
    <source>
        <dbReference type="ARBA" id="ARBA00022617"/>
    </source>
</evidence>
<dbReference type="GO" id="GO:0046872">
    <property type="term" value="F:metal ion binding"/>
    <property type="evidence" value="ECO:0007669"/>
    <property type="project" value="UniProtKB-KW"/>
</dbReference>
<dbReference type="GO" id="GO:0015886">
    <property type="term" value="P:heme transport"/>
    <property type="evidence" value="ECO:0007669"/>
    <property type="project" value="InterPro"/>
</dbReference>
<dbReference type="Gene3D" id="3.40.50.1980">
    <property type="entry name" value="Nitrogenase molybdenum iron protein domain"/>
    <property type="match status" value="2"/>
</dbReference>
<evidence type="ECO:0000256" key="12">
    <source>
        <dbReference type="ARBA" id="ARBA00031148"/>
    </source>
</evidence>
<dbReference type="GO" id="GO:0016020">
    <property type="term" value="C:membrane"/>
    <property type="evidence" value="ECO:0007669"/>
    <property type="project" value="InterPro"/>
</dbReference>
<dbReference type="InterPro" id="IPR019957">
    <property type="entry name" value="ABC_transptr_haem-bd_IsdE"/>
</dbReference>
<evidence type="ECO:0000256" key="6">
    <source>
        <dbReference type="ARBA" id="ARBA00022723"/>
    </source>
</evidence>
<dbReference type="PANTHER" id="PTHR30535:SF36">
    <property type="entry name" value="HIGH-AFFINITY HEME UPTAKE SYSTEM PROTEIN ISDE"/>
    <property type="match status" value="1"/>
</dbReference>
<feature type="domain" description="Fe/B12 periplasmic-binding" evidence="15">
    <location>
        <begin position="36"/>
        <end position="288"/>
    </location>
</feature>
<sequence precursor="true">MKKNLSILVKAFAVTFIFLINVSVFTSTTSSDRPMRIIAGTVSVAEILYQLHAEVIAIPTTGYELPQGYKDLPRIGSPMNPDFEVILSLKPDIYISDDSLENSIKPKLEESGIKFKFVKLSSLDDLKTAILEIGSLVGKENEANQILDDIKKREAKILSKITTKRKPTVMIIFGAPGSFMLATEHSFVGSLVKKLGAKNVVTSPSAYVPINLESLILKQPDYILRFCHASPEAVWKMFEKEFKENKIWQSFEAVKKGNVFDLDSNYFGVSANLRSIEALEILAELLFE</sequence>
<dbReference type="eggNOG" id="COG0614">
    <property type="taxonomic scope" value="Bacteria"/>
</dbReference>
<dbReference type="InterPro" id="IPR050902">
    <property type="entry name" value="ABC_Transporter_SBP"/>
</dbReference>
<keyword evidence="10" id="KW-0564">Palmitate</keyword>
<evidence type="ECO:0000313" key="16">
    <source>
        <dbReference type="EMBL" id="ABV33810.1"/>
    </source>
</evidence>
<evidence type="ECO:0000256" key="4">
    <source>
        <dbReference type="ARBA" id="ARBA00022475"/>
    </source>
</evidence>
<keyword evidence="3" id="KW-0813">Transport</keyword>
<dbReference type="Proteomes" id="UP000002016">
    <property type="component" value="Chromosome"/>
</dbReference>
<keyword evidence="8" id="KW-0408">Iron</keyword>
<evidence type="ECO:0000256" key="7">
    <source>
        <dbReference type="ARBA" id="ARBA00022729"/>
    </source>
</evidence>
<dbReference type="STRING" id="416591.Tlet_1251"/>
<keyword evidence="5" id="KW-0349">Heme</keyword>
<evidence type="ECO:0000256" key="2">
    <source>
        <dbReference type="ARBA" id="ARBA00015862"/>
    </source>
</evidence>
<evidence type="ECO:0000256" key="10">
    <source>
        <dbReference type="ARBA" id="ARBA00023139"/>
    </source>
</evidence>
<evidence type="ECO:0000256" key="3">
    <source>
        <dbReference type="ARBA" id="ARBA00022448"/>
    </source>
</evidence>
<evidence type="ECO:0000313" key="17">
    <source>
        <dbReference type="Proteomes" id="UP000002016"/>
    </source>
</evidence>
<dbReference type="RefSeq" id="WP_012003286.1">
    <property type="nucleotide sequence ID" value="NC_009828.1"/>
</dbReference>
<dbReference type="KEGG" id="tle:Tlet_1251"/>
<dbReference type="AlphaFoldDB" id="A8F6M6"/>
<keyword evidence="4" id="KW-1003">Cell membrane</keyword>
<protein>
    <recommendedName>
        <fullName evidence="2">High-affinity heme uptake system protein IsdE</fullName>
    </recommendedName>
    <alternativeName>
        <fullName evidence="13">Iron-regulated surface determinant protein E</fullName>
    </alternativeName>
    <alternativeName>
        <fullName evidence="12">Staphylococcal iron-regulated protein F</fullName>
    </alternativeName>
</protein>
<dbReference type="PANTHER" id="PTHR30535">
    <property type="entry name" value="VITAMIN B12-BINDING PROTEIN"/>
    <property type="match status" value="1"/>
</dbReference>
<evidence type="ECO:0000256" key="11">
    <source>
        <dbReference type="ARBA" id="ARBA00023288"/>
    </source>
</evidence>
<evidence type="ECO:0000256" key="8">
    <source>
        <dbReference type="ARBA" id="ARBA00023004"/>
    </source>
</evidence>